<protein>
    <submittedName>
        <fullName evidence="3">Uncharacterized protein</fullName>
    </submittedName>
</protein>
<gene>
    <name evidence="3" type="ORF">M011DRAFT_463852</name>
</gene>
<keyword evidence="2" id="KW-0472">Membrane</keyword>
<sequence>MTTPTPTNPTELVVSATTPDTSTITSISTHPYLQPLKLFGWTATTSTYSLGTTGIWDELAFYHYVLYTSANYFDQCSLYNSDLKPGPLCSQSISYTACESGVLTDASTTSLCQPPVVPTHIDVDMYSCLTDYYYTTYGAQNPFSRVYCANREEQTGWKIYGASPTVPAPQPTYSGTYEPGSTLDTGTKAGIAVGAFFVFLSILFAVFLARKRKKMRKLQEGADEELLDLAGRGKDLGNEAPPRYEGGGASAAPPPYRP</sequence>
<keyword evidence="4" id="KW-1185">Reference proteome</keyword>
<accession>A0A6A6VPH4</accession>
<dbReference type="Proteomes" id="UP000799440">
    <property type="component" value="Unassembled WGS sequence"/>
</dbReference>
<feature type="region of interest" description="Disordered" evidence="1">
    <location>
        <begin position="229"/>
        <end position="258"/>
    </location>
</feature>
<evidence type="ECO:0000256" key="1">
    <source>
        <dbReference type="SAM" id="MobiDB-lite"/>
    </source>
</evidence>
<feature type="transmembrane region" description="Helical" evidence="2">
    <location>
        <begin position="189"/>
        <end position="209"/>
    </location>
</feature>
<evidence type="ECO:0000313" key="3">
    <source>
        <dbReference type="EMBL" id="KAF2751097.1"/>
    </source>
</evidence>
<evidence type="ECO:0000256" key="2">
    <source>
        <dbReference type="SAM" id="Phobius"/>
    </source>
</evidence>
<reference evidence="3" key="1">
    <citation type="journal article" date="2020" name="Stud. Mycol.">
        <title>101 Dothideomycetes genomes: a test case for predicting lifestyles and emergence of pathogens.</title>
        <authorList>
            <person name="Haridas S."/>
            <person name="Albert R."/>
            <person name="Binder M."/>
            <person name="Bloem J."/>
            <person name="Labutti K."/>
            <person name="Salamov A."/>
            <person name="Andreopoulos B."/>
            <person name="Baker S."/>
            <person name="Barry K."/>
            <person name="Bills G."/>
            <person name="Bluhm B."/>
            <person name="Cannon C."/>
            <person name="Castanera R."/>
            <person name="Culley D."/>
            <person name="Daum C."/>
            <person name="Ezra D."/>
            <person name="Gonzalez J."/>
            <person name="Henrissat B."/>
            <person name="Kuo A."/>
            <person name="Liang C."/>
            <person name="Lipzen A."/>
            <person name="Lutzoni F."/>
            <person name="Magnuson J."/>
            <person name="Mondo S."/>
            <person name="Nolan M."/>
            <person name="Ohm R."/>
            <person name="Pangilinan J."/>
            <person name="Park H.-J."/>
            <person name="Ramirez L."/>
            <person name="Alfaro M."/>
            <person name="Sun H."/>
            <person name="Tritt A."/>
            <person name="Yoshinaga Y."/>
            <person name="Zwiers L.-H."/>
            <person name="Turgeon B."/>
            <person name="Goodwin S."/>
            <person name="Spatafora J."/>
            <person name="Crous P."/>
            <person name="Grigoriev I."/>
        </authorList>
    </citation>
    <scope>NUCLEOTIDE SEQUENCE</scope>
    <source>
        <strain evidence="3">CBS 119925</strain>
    </source>
</reference>
<name>A0A6A6VPH4_9PLEO</name>
<evidence type="ECO:0000313" key="4">
    <source>
        <dbReference type="Proteomes" id="UP000799440"/>
    </source>
</evidence>
<dbReference type="EMBL" id="MU006562">
    <property type="protein sequence ID" value="KAF2751097.1"/>
    <property type="molecule type" value="Genomic_DNA"/>
</dbReference>
<proteinExistence type="predicted"/>
<keyword evidence="2" id="KW-1133">Transmembrane helix</keyword>
<keyword evidence="2" id="KW-0812">Transmembrane</keyword>
<organism evidence="3 4">
    <name type="scientific">Sporormia fimetaria CBS 119925</name>
    <dbReference type="NCBI Taxonomy" id="1340428"/>
    <lineage>
        <taxon>Eukaryota</taxon>
        <taxon>Fungi</taxon>
        <taxon>Dikarya</taxon>
        <taxon>Ascomycota</taxon>
        <taxon>Pezizomycotina</taxon>
        <taxon>Dothideomycetes</taxon>
        <taxon>Pleosporomycetidae</taxon>
        <taxon>Pleosporales</taxon>
        <taxon>Sporormiaceae</taxon>
        <taxon>Sporormia</taxon>
    </lineage>
</organism>
<dbReference type="AlphaFoldDB" id="A0A6A6VPH4"/>